<dbReference type="VEuPathDB" id="PiroplasmaDB:BMR1_01G00245"/>
<dbReference type="KEGG" id="bmic:BMR1_01G00245"/>
<reference evidence="1 2" key="2">
    <citation type="journal article" date="2013" name="PLoS ONE">
        <title>Whole genome mapping and re-organization of the nuclear and mitochondrial genomes of Babesia microti isolates.</title>
        <authorList>
            <person name="Cornillot E."/>
            <person name="Dassouli A."/>
            <person name="Garg A."/>
            <person name="Pachikara N."/>
            <person name="Randazzo S."/>
            <person name="Depoix D."/>
            <person name="Carcy B."/>
            <person name="Delbecq S."/>
            <person name="Frutos R."/>
            <person name="Silva J.C."/>
            <person name="Sutton R."/>
            <person name="Krause P.J."/>
            <person name="Mamoun C.B."/>
        </authorList>
    </citation>
    <scope>NUCLEOTIDE SEQUENCE [LARGE SCALE GENOMIC DNA]</scope>
    <source>
        <strain evidence="1 2">RI</strain>
    </source>
</reference>
<gene>
    <name evidence="1" type="ORF">BMR1_01G00245</name>
</gene>
<proteinExistence type="predicted"/>
<protein>
    <submittedName>
        <fullName evidence="1">Uncharacterized protein</fullName>
    </submittedName>
</protein>
<evidence type="ECO:0000313" key="1">
    <source>
        <dbReference type="EMBL" id="CCF72523.1"/>
    </source>
</evidence>
<dbReference type="Proteomes" id="UP000002899">
    <property type="component" value="Chromosome I"/>
</dbReference>
<dbReference type="AlphaFoldDB" id="I7I7Q6"/>
<name>I7I7Q6_BABMR</name>
<reference evidence="1 2" key="3">
    <citation type="journal article" date="2016" name="Sci. Rep.">
        <title>Genome-wide diversity and gene expression profiling of Babesia microti isolates identify polymorphic genes that mediate host-pathogen interactions.</title>
        <authorList>
            <person name="Silva J.C."/>
            <person name="Cornillot E."/>
            <person name="McCracken C."/>
            <person name="Usmani-Brown S."/>
            <person name="Dwivedi A."/>
            <person name="Ifeonu O.O."/>
            <person name="Crabtree J."/>
            <person name="Gotia H.T."/>
            <person name="Virji A.Z."/>
            <person name="Reynes C."/>
            <person name="Colinge J."/>
            <person name="Kumar V."/>
            <person name="Lawres L."/>
            <person name="Pazzi J.E."/>
            <person name="Pablo J.V."/>
            <person name="Hung C."/>
            <person name="Brancato J."/>
            <person name="Kumari P."/>
            <person name="Orvis J."/>
            <person name="Tretina K."/>
            <person name="Chibucos M."/>
            <person name="Ott S."/>
            <person name="Sadzewicz L."/>
            <person name="Sengamalay N."/>
            <person name="Shetty A.C."/>
            <person name="Su Q."/>
            <person name="Tallon L."/>
            <person name="Fraser C.M."/>
            <person name="Frutos R."/>
            <person name="Molina D.M."/>
            <person name="Krause P.J."/>
            <person name="Ben Mamoun C."/>
        </authorList>
    </citation>
    <scope>NUCLEOTIDE SEQUENCE [LARGE SCALE GENOMIC DNA]</scope>
    <source>
        <strain evidence="1 2">RI</strain>
    </source>
</reference>
<keyword evidence="2" id="KW-1185">Reference proteome</keyword>
<dbReference type="RefSeq" id="XP_012647132.1">
    <property type="nucleotide sequence ID" value="XM_012791678.1"/>
</dbReference>
<evidence type="ECO:0000313" key="2">
    <source>
        <dbReference type="Proteomes" id="UP000002899"/>
    </source>
</evidence>
<sequence length="277" mass="30845">MAGNAPELYASLPPESQKLVDNVASAFISSLTNILEHNFKQNKHASGHNVASEYTSSQKLAVSFANRWFTGLINELVQQLSNLDRNMHLNRKFTSTAKPTELLVESRMEGDQGNHTCSVPHIQMDGEGRIQVNYDSEMDSKSEELTAQDFGHLLFTGLQHQMAIMNTLQQFWSVCGSLVLKSVSKFKNMPIDPACSADFTSMNPAGKFEDLVFSKTWYQAVDESLGIVPIRASEDVEGIIGLNELHEISKKLEIEMGDAIEQARVLSRIKSLIDDHN</sequence>
<reference evidence="1 2" key="1">
    <citation type="journal article" date="2012" name="Nucleic Acids Res.">
        <title>Sequencing of the smallest Apicomplexan genome from the human pathogen Babesia microti.</title>
        <authorList>
            <person name="Cornillot E."/>
            <person name="Hadj-Kaddour K."/>
            <person name="Dassouli A."/>
            <person name="Noel B."/>
            <person name="Ranwez V."/>
            <person name="Vacherie B."/>
            <person name="Augagneur Y."/>
            <person name="Bres V."/>
            <person name="Duclos A."/>
            <person name="Randazzo S."/>
            <person name="Carcy B."/>
            <person name="Debierre-Grockiego F."/>
            <person name="Delbecq S."/>
            <person name="Moubri-Menage K."/>
            <person name="Shams-Eldin H."/>
            <person name="Usmani-Brown S."/>
            <person name="Bringaud F."/>
            <person name="Wincker P."/>
            <person name="Vivares C.P."/>
            <person name="Schwarz R.T."/>
            <person name="Schetters T.P."/>
            <person name="Krause P.J."/>
            <person name="Gorenflot A."/>
            <person name="Berry V."/>
            <person name="Barbe V."/>
            <person name="Ben Mamoun C."/>
        </authorList>
    </citation>
    <scope>NUCLEOTIDE SEQUENCE [LARGE SCALE GENOMIC DNA]</scope>
    <source>
        <strain evidence="1 2">RI</strain>
    </source>
</reference>
<accession>I7I7Q6</accession>
<dbReference type="EMBL" id="FO082871">
    <property type="protein sequence ID" value="CCF72523.1"/>
    <property type="molecule type" value="Genomic_DNA"/>
</dbReference>
<dbReference type="GeneID" id="24423133"/>
<organism evidence="1 2">
    <name type="scientific">Babesia microti (strain RI)</name>
    <dbReference type="NCBI Taxonomy" id="1133968"/>
    <lineage>
        <taxon>Eukaryota</taxon>
        <taxon>Sar</taxon>
        <taxon>Alveolata</taxon>
        <taxon>Apicomplexa</taxon>
        <taxon>Aconoidasida</taxon>
        <taxon>Piroplasmida</taxon>
        <taxon>Babesiidae</taxon>
        <taxon>Babesia</taxon>
    </lineage>
</organism>